<dbReference type="AlphaFoldDB" id="A0A9J7LJK8"/>
<evidence type="ECO:0000256" key="8">
    <source>
        <dbReference type="ARBA" id="ARBA00046235"/>
    </source>
</evidence>
<evidence type="ECO:0000256" key="9">
    <source>
        <dbReference type="SAM" id="MobiDB-lite"/>
    </source>
</evidence>
<feature type="compositionally biased region" description="Low complexity" evidence="9">
    <location>
        <begin position="164"/>
        <end position="179"/>
    </location>
</feature>
<dbReference type="InterPro" id="IPR029157">
    <property type="entry name" value="CEP44_CC"/>
</dbReference>
<dbReference type="OrthoDB" id="259598at2759"/>
<dbReference type="GO" id="GO:0005814">
    <property type="term" value="C:centriole"/>
    <property type="evidence" value="ECO:0007669"/>
    <property type="project" value="UniProtKB-SubCell"/>
</dbReference>
<feature type="region of interest" description="Disordered" evidence="9">
    <location>
        <begin position="150"/>
        <end position="184"/>
    </location>
</feature>
<evidence type="ECO:0000256" key="5">
    <source>
        <dbReference type="ARBA" id="ARBA00022490"/>
    </source>
</evidence>
<evidence type="ECO:0000313" key="12">
    <source>
        <dbReference type="RefSeq" id="XP_035682965.1"/>
    </source>
</evidence>
<organism evidence="11 12">
    <name type="scientific">Branchiostoma floridae</name>
    <name type="common">Florida lancelet</name>
    <name type="synonym">Amphioxus</name>
    <dbReference type="NCBI Taxonomy" id="7739"/>
    <lineage>
        <taxon>Eukaryota</taxon>
        <taxon>Metazoa</taxon>
        <taxon>Chordata</taxon>
        <taxon>Cephalochordata</taxon>
        <taxon>Leptocardii</taxon>
        <taxon>Amphioxiformes</taxon>
        <taxon>Branchiostomatidae</taxon>
        <taxon>Branchiostoma</taxon>
    </lineage>
</organism>
<keyword evidence="5" id="KW-0963">Cytoplasm</keyword>
<accession>A0A9J7LJK8</accession>
<dbReference type="GO" id="GO:0000922">
    <property type="term" value="C:spindle pole"/>
    <property type="evidence" value="ECO:0000318"/>
    <property type="project" value="GO_Central"/>
</dbReference>
<keyword evidence="11" id="KW-1185">Reference proteome</keyword>
<keyword evidence="6" id="KW-0175">Coiled coil</keyword>
<comment type="subcellular location">
    <subcellularLocation>
        <location evidence="1">Cytoplasm</location>
        <location evidence="1">Cytoskeleton</location>
        <location evidence="1">Microtubule organizing center</location>
        <location evidence="1">Centrosome</location>
        <location evidence="1">Centriole</location>
    </subcellularLocation>
    <subcellularLocation>
        <location evidence="3">Cytoplasm</location>
        <location evidence="3">Cytoskeleton</location>
        <location evidence="3">Spindle pole</location>
    </subcellularLocation>
    <subcellularLocation>
        <location evidence="2">Midbody</location>
    </subcellularLocation>
</comment>
<dbReference type="Pfam" id="PF15007">
    <property type="entry name" value="CEP44"/>
    <property type="match status" value="1"/>
</dbReference>
<evidence type="ECO:0000259" key="10">
    <source>
        <dbReference type="Pfam" id="PF15007"/>
    </source>
</evidence>
<gene>
    <name evidence="12" type="primary">LOC118420315</name>
</gene>
<dbReference type="GO" id="GO:0030496">
    <property type="term" value="C:midbody"/>
    <property type="evidence" value="ECO:0007669"/>
    <property type="project" value="UniProtKB-SubCell"/>
</dbReference>
<dbReference type="GO" id="GO:0005813">
    <property type="term" value="C:centrosome"/>
    <property type="evidence" value="ECO:0000318"/>
    <property type="project" value="GO_Central"/>
</dbReference>
<dbReference type="Proteomes" id="UP000001554">
    <property type="component" value="Chromosome 7"/>
</dbReference>
<name>A0A9J7LJK8_BRAFL</name>
<dbReference type="KEGG" id="bfo:118420315"/>
<feature type="compositionally biased region" description="Basic and acidic residues" evidence="9">
    <location>
        <begin position="233"/>
        <end position="243"/>
    </location>
</feature>
<evidence type="ECO:0000256" key="6">
    <source>
        <dbReference type="ARBA" id="ARBA00023054"/>
    </source>
</evidence>
<evidence type="ECO:0000256" key="7">
    <source>
        <dbReference type="ARBA" id="ARBA00023212"/>
    </source>
</evidence>
<dbReference type="OMA" id="PIMMDEL"/>
<protein>
    <recommendedName>
        <fullName evidence="4">Centrosomal protein of 44 kDa</fullName>
    </recommendedName>
</protein>
<evidence type="ECO:0000256" key="2">
    <source>
        <dbReference type="ARBA" id="ARBA00004214"/>
    </source>
</evidence>
<feature type="region of interest" description="Disordered" evidence="9">
    <location>
        <begin position="228"/>
        <end position="260"/>
    </location>
</feature>
<evidence type="ECO:0000256" key="1">
    <source>
        <dbReference type="ARBA" id="ARBA00004114"/>
    </source>
</evidence>
<dbReference type="GeneID" id="118420315"/>
<dbReference type="PANTHER" id="PTHR31477">
    <property type="entry name" value="CENTROSOMAL PROTEIN OF 44 KDA"/>
    <property type="match status" value="1"/>
</dbReference>
<feature type="region of interest" description="Disordered" evidence="9">
    <location>
        <begin position="354"/>
        <end position="411"/>
    </location>
</feature>
<dbReference type="PANTHER" id="PTHR31477:SF1">
    <property type="entry name" value="CENTROSOMAL PROTEIN OF 44 KDA"/>
    <property type="match status" value="1"/>
</dbReference>
<sequence>MAATGDLKNNIHKLLSELKHIKYPMELDYQGITTGTTSAFLPVLHHALLEFSRPVSTEINDMGIELYGKTDQRFVEGVYKVLRDVFQYKSTITKDKFLNAGFAEHKVILAYDVLKMVQEKHRRITGPKAKPAPSQTNAGAGMFQRGTAMRRSLKQQKNRERNLSPVQRSSVDSSSMSGSPKETSMLYSAGSVEVIDLDNTGLPGPPKVISAPPLMLDELPAMTEPMDIYAENPRGDPPRKKGGADTGYHSTETSPKDQVSLKHRVESLEGRMKVMEEKLETVVQTSYKNIQGENAPPTGFTLTPEQVESILGRLLLVENRLRIVEAKNQASSAGESTSKVVLPQGLPTDGCSILNNLNSPSSQPAKTLTFDPLDLSTKSPVSSPPRKMTNDGQPGSTPSAHVAPFQFENKQTEEKMAKLEKMFEETMSLLKKSHDPSNNS</sequence>
<dbReference type="InterPro" id="IPR033603">
    <property type="entry name" value="CEP44"/>
</dbReference>
<dbReference type="RefSeq" id="XP_035682965.1">
    <property type="nucleotide sequence ID" value="XM_035827072.1"/>
</dbReference>
<keyword evidence="7" id="KW-0206">Cytoskeleton</keyword>
<reference evidence="11" key="1">
    <citation type="journal article" date="2020" name="Nat. Ecol. Evol.">
        <title>Deeply conserved synteny resolves early events in vertebrate evolution.</title>
        <authorList>
            <person name="Simakov O."/>
            <person name="Marletaz F."/>
            <person name="Yue J.X."/>
            <person name="O'Connell B."/>
            <person name="Jenkins J."/>
            <person name="Brandt A."/>
            <person name="Calef R."/>
            <person name="Tung C.H."/>
            <person name="Huang T.K."/>
            <person name="Schmutz J."/>
            <person name="Satoh N."/>
            <person name="Yu J.K."/>
            <person name="Putnam N.H."/>
            <person name="Green R.E."/>
            <person name="Rokhsar D.S."/>
        </authorList>
    </citation>
    <scope>NUCLEOTIDE SEQUENCE [LARGE SCALE GENOMIC DNA]</scope>
    <source>
        <strain evidence="11">S238N-H82</strain>
    </source>
</reference>
<feature type="domain" description="Centrosomal CEP44" evidence="10">
    <location>
        <begin position="6"/>
        <end position="128"/>
    </location>
</feature>
<evidence type="ECO:0000256" key="4">
    <source>
        <dbReference type="ARBA" id="ARBA00014053"/>
    </source>
</evidence>
<dbReference type="GO" id="GO:0010457">
    <property type="term" value="P:centriole-centriole cohesion"/>
    <property type="evidence" value="ECO:0000318"/>
    <property type="project" value="GO_Central"/>
</dbReference>
<proteinExistence type="predicted"/>
<dbReference type="GO" id="GO:0007099">
    <property type="term" value="P:centriole replication"/>
    <property type="evidence" value="ECO:0000318"/>
    <property type="project" value="GO_Central"/>
</dbReference>
<comment type="function">
    <text evidence="8">Centriole-enriched microtubule-binding protein involved in centriole biogenesis. In collaboration with CEP295 and POC1B, is required for the centriole-to-centrosome conversion by ensuring the formation of bona fide centriole wall. Functions as a linker component that maintains centrosome cohesion. Associates with CROCC and regulates its stability and localization to the centrosome.</text>
</comment>
<feature type="compositionally biased region" description="Polar residues" evidence="9">
    <location>
        <begin position="354"/>
        <end position="366"/>
    </location>
</feature>
<feature type="compositionally biased region" description="Polar residues" evidence="9">
    <location>
        <begin position="248"/>
        <end position="257"/>
    </location>
</feature>
<feature type="compositionally biased region" description="Polar residues" evidence="9">
    <location>
        <begin position="390"/>
        <end position="399"/>
    </location>
</feature>
<reference evidence="12" key="2">
    <citation type="submission" date="2025-08" db="UniProtKB">
        <authorList>
            <consortium name="RefSeq"/>
        </authorList>
    </citation>
    <scope>IDENTIFICATION</scope>
    <source>
        <strain evidence="12">S238N-H82</strain>
        <tissue evidence="12">Testes</tissue>
    </source>
</reference>
<evidence type="ECO:0000313" key="11">
    <source>
        <dbReference type="Proteomes" id="UP000001554"/>
    </source>
</evidence>
<evidence type="ECO:0000256" key="3">
    <source>
        <dbReference type="ARBA" id="ARBA00004647"/>
    </source>
</evidence>